<reference evidence="1" key="1">
    <citation type="submission" date="2020-07" db="EMBL/GenBank/DDBJ databases">
        <authorList>
            <person name="Nieuwenhuis M."/>
            <person name="Van De Peppel L.J.J."/>
        </authorList>
    </citation>
    <scope>NUCLEOTIDE SEQUENCE</scope>
    <source>
        <strain evidence="1">AP01</strain>
        <tissue evidence="1">Mycelium</tissue>
    </source>
</reference>
<accession>A0A9P7K324</accession>
<comment type="caution">
    <text evidence="1">The sequence shown here is derived from an EMBL/GenBank/DDBJ whole genome shotgun (WGS) entry which is preliminary data.</text>
</comment>
<proteinExistence type="predicted"/>
<keyword evidence="2" id="KW-1185">Reference proteome</keyword>
<organism evidence="1 2">
    <name type="scientific">Asterophora parasitica</name>
    <dbReference type="NCBI Taxonomy" id="117018"/>
    <lineage>
        <taxon>Eukaryota</taxon>
        <taxon>Fungi</taxon>
        <taxon>Dikarya</taxon>
        <taxon>Basidiomycota</taxon>
        <taxon>Agaricomycotina</taxon>
        <taxon>Agaricomycetes</taxon>
        <taxon>Agaricomycetidae</taxon>
        <taxon>Agaricales</taxon>
        <taxon>Tricholomatineae</taxon>
        <taxon>Lyophyllaceae</taxon>
        <taxon>Asterophora</taxon>
    </lineage>
</organism>
<dbReference type="EMBL" id="JABCKV010003742">
    <property type="protein sequence ID" value="KAG5634485.1"/>
    <property type="molecule type" value="Genomic_DNA"/>
</dbReference>
<evidence type="ECO:0000313" key="1">
    <source>
        <dbReference type="EMBL" id="KAG5634485.1"/>
    </source>
</evidence>
<dbReference type="Proteomes" id="UP000775547">
    <property type="component" value="Unassembled WGS sequence"/>
</dbReference>
<reference evidence="1" key="2">
    <citation type="submission" date="2021-10" db="EMBL/GenBank/DDBJ databases">
        <title>Phylogenomics reveals ancestral predisposition of the termite-cultivated fungus Termitomyces towards a domesticated lifestyle.</title>
        <authorList>
            <person name="Auxier B."/>
            <person name="Grum-Grzhimaylo A."/>
            <person name="Cardenas M.E."/>
            <person name="Lodge J.D."/>
            <person name="Laessoe T."/>
            <person name="Pedersen O."/>
            <person name="Smith M.E."/>
            <person name="Kuyper T.W."/>
            <person name="Franco-Molano E.A."/>
            <person name="Baroni T.J."/>
            <person name="Aanen D.K."/>
        </authorList>
    </citation>
    <scope>NUCLEOTIDE SEQUENCE</scope>
    <source>
        <strain evidence="1">AP01</strain>
        <tissue evidence="1">Mycelium</tissue>
    </source>
</reference>
<dbReference type="AlphaFoldDB" id="A0A9P7K324"/>
<name>A0A9P7K324_9AGAR</name>
<gene>
    <name evidence="1" type="ORF">DXG03_005868</name>
</gene>
<dbReference type="OrthoDB" id="5569250at2759"/>
<protein>
    <submittedName>
        <fullName evidence="1">Uncharacterized protein</fullName>
    </submittedName>
</protein>
<sequence length="206" mass="23635">MQHSDPSLSNIAYDPIAGHGVLLDFDLSIPERPHPRLAGTMPFMAVDLLDIDYWTGIKERLYHHELEALIWILPFVFLRYQDGRETPEEITDAWMSEDYDTVCDKKVRFWSAKGLGKATTVMQTKLDYVKEWPLAGNLLGMAQEIHTRAAGSSFFRRREPVIPTLQELRTEFLNVMNQAQQAEGLDYLKPFIEELYTNEQAGLAST</sequence>
<evidence type="ECO:0000313" key="2">
    <source>
        <dbReference type="Proteomes" id="UP000775547"/>
    </source>
</evidence>